<evidence type="ECO:0000313" key="11">
    <source>
        <dbReference type="EMBL" id="OGZ45084.1"/>
    </source>
</evidence>
<keyword evidence="8" id="KW-0067">ATP-binding</keyword>
<comment type="subcellular location">
    <subcellularLocation>
        <location evidence="1">Cytoplasm</location>
    </subcellularLocation>
</comment>
<keyword evidence="7" id="KW-0547">Nucleotide-binding</keyword>
<comment type="similarity">
    <text evidence="2">Belongs to the TsaE family.</text>
</comment>
<dbReference type="InterPro" id="IPR027417">
    <property type="entry name" value="P-loop_NTPase"/>
</dbReference>
<feature type="non-terminal residue" evidence="11">
    <location>
        <position position="1"/>
    </location>
</feature>
<dbReference type="PANTHER" id="PTHR33540:SF2">
    <property type="entry name" value="TRNA THREONYLCARBAMOYLADENOSINE BIOSYNTHESIS PROTEIN TSAE"/>
    <property type="match status" value="1"/>
</dbReference>
<dbReference type="AlphaFoldDB" id="A0A1G2G4D4"/>
<protein>
    <recommendedName>
        <fullName evidence="3">tRNA threonylcarbamoyladenosine biosynthesis protein TsaE</fullName>
    </recommendedName>
    <alternativeName>
        <fullName evidence="10">t(6)A37 threonylcarbamoyladenosine biosynthesis protein TsaE</fullName>
    </alternativeName>
</protein>
<keyword evidence="4" id="KW-0963">Cytoplasm</keyword>
<evidence type="ECO:0000256" key="4">
    <source>
        <dbReference type="ARBA" id="ARBA00022490"/>
    </source>
</evidence>
<dbReference type="NCBIfam" id="TIGR00150">
    <property type="entry name" value="T6A_YjeE"/>
    <property type="match status" value="1"/>
</dbReference>
<dbReference type="Pfam" id="PF02367">
    <property type="entry name" value="TsaE"/>
    <property type="match status" value="1"/>
</dbReference>
<proteinExistence type="inferred from homology"/>
<dbReference type="PANTHER" id="PTHR33540">
    <property type="entry name" value="TRNA THREONYLCARBAMOYLADENOSINE BIOSYNTHESIS PROTEIN TSAE"/>
    <property type="match status" value="1"/>
</dbReference>
<dbReference type="GO" id="GO:0046872">
    <property type="term" value="F:metal ion binding"/>
    <property type="evidence" value="ECO:0007669"/>
    <property type="project" value="UniProtKB-KW"/>
</dbReference>
<keyword evidence="9" id="KW-0460">Magnesium</keyword>
<sequence>KTTFAQGFAKGLGVREKVLSPTFVIMRHHLLINNRRIFHFRRFVHIDAYRLKSTQELHPLGWQDILKDKDAIVLVEWADRIRRALPKEYIRVQFEFLSERERKIIIQNVYQHKRKKE</sequence>
<gene>
    <name evidence="11" type="ORF">A3J54_04380</name>
</gene>
<dbReference type="Proteomes" id="UP000176576">
    <property type="component" value="Unassembled WGS sequence"/>
</dbReference>
<evidence type="ECO:0000256" key="1">
    <source>
        <dbReference type="ARBA" id="ARBA00004496"/>
    </source>
</evidence>
<evidence type="ECO:0000256" key="5">
    <source>
        <dbReference type="ARBA" id="ARBA00022694"/>
    </source>
</evidence>
<dbReference type="GO" id="GO:0016740">
    <property type="term" value="F:transferase activity"/>
    <property type="evidence" value="ECO:0007669"/>
    <property type="project" value="UniProtKB-KW"/>
</dbReference>
<comment type="caution">
    <text evidence="11">The sequence shown here is derived from an EMBL/GenBank/DDBJ whole genome shotgun (WGS) entry which is preliminary data.</text>
</comment>
<reference evidence="11 12" key="1">
    <citation type="journal article" date="2016" name="Nat. Commun.">
        <title>Thousands of microbial genomes shed light on interconnected biogeochemical processes in an aquifer system.</title>
        <authorList>
            <person name="Anantharaman K."/>
            <person name="Brown C.T."/>
            <person name="Hug L.A."/>
            <person name="Sharon I."/>
            <person name="Castelle C.J."/>
            <person name="Probst A.J."/>
            <person name="Thomas B.C."/>
            <person name="Singh A."/>
            <person name="Wilkins M.J."/>
            <person name="Karaoz U."/>
            <person name="Brodie E.L."/>
            <person name="Williams K.H."/>
            <person name="Hubbard S.S."/>
            <person name="Banfield J.F."/>
        </authorList>
    </citation>
    <scope>NUCLEOTIDE SEQUENCE [LARGE SCALE GENOMIC DNA]</scope>
</reference>
<evidence type="ECO:0000256" key="9">
    <source>
        <dbReference type="ARBA" id="ARBA00022842"/>
    </source>
</evidence>
<name>A0A1G2G4D4_9BACT</name>
<evidence type="ECO:0000256" key="2">
    <source>
        <dbReference type="ARBA" id="ARBA00007599"/>
    </source>
</evidence>
<evidence type="ECO:0000256" key="6">
    <source>
        <dbReference type="ARBA" id="ARBA00022723"/>
    </source>
</evidence>
<dbReference type="GO" id="GO:0005524">
    <property type="term" value="F:ATP binding"/>
    <property type="evidence" value="ECO:0007669"/>
    <property type="project" value="UniProtKB-KW"/>
</dbReference>
<evidence type="ECO:0000256" key="10">
    <source>
        <dbReference type="ARBA" id="ARBA00032441"/>
    </source>
</evidence>
<evidence type="ECO:0000313" key="12">
    <source>
        <dbReference type="Proteomes" id="UP000176576"/>
    </source>
</evidence>
<evidence type="ECO:0000256" key="8">
    <source>
        <dbReference type="ARBA" id="ARBA00022840"/>
    </source>
</evidence>
<keyword evidence="11" id="KW-0808">Transferase</keyword>
<dbReference type="GO" id="GO:0002949">
    <property type="term" value="P:tRNA threonylcarbamoyladenosine modification"/>
    <property type="evidence" value="ECO:0007669"/>
    <property type="project" value="InterPro"/>
</dbReference>
<organism evidence="11 12">
    <name type="scientific">Candidatus Ryanbacteria bacterium RIFCSPHIGHO2_02_FULL_45_13b</name>
    <dbReference type="NCBI Taxonomy" id="1802117"/>
    <lineage>
        <taxon>Bacteria</taxon>
        <taxon>Candidatus Ryaniibacteriota</taxon>
    </lineage>
</organism>
<dbReference type="GO" id="GO:0005737">
    <property type="term" value="C:cytoplasm"/>
    <property type="evidence" value="ECO:0007669"/>
    <property type="project" value="UniProtKB-SubCell"/>
</dbReference>
<dbReference type="InterPro" id="IPR003442">
    <property type="entry name" value="T6A_TsaE"/>
</dbReference>
<keyword evidence="6" id="KW-0479">Metal-binding</keyword>
<evidence type="ECO:0000256" key="3">
    <source>
        <dbReference type="ARBA" id="ARBA00019010"/>
    </source>
</evidence>
<dbReference type="EMBL" id="MHNN01000024">
    <property type="protein sequence ID" value="OGZ45084.1"/>
    <property type="molecule type" value="Genomic_DNA"/>
</dbReference>
<accession>A0A1G2G4D4</accession>
<keyword evidence="5" id="KW-0819">tRNA processing</keyword>
<evidence type="ECO:0000256" key="7">
    <source>
        <dbReference type="ARBA" id="ARBA00022741"/>
    </source>
</evidence>
<dbReference type="Gene3D" id="3.40.50.300">
    <property type="entry name" value="P-loop containing nucleotide triphosphate hydrolases"/>
    <property type="match status" value="1"/>
</dbReference>
<dbReference type="STRING" id="1802117.A3J54_04380"/>